<reference evidence="1" key="1">
    <citation type="journal article" date="2016" name="Front. Microbiol.">
        <title>Genome Sequence of the Piezophilic, Mesophilic Sulfate-Reducing Bacterium Desulfovibrio indicus J2T.</title>
        <authorList>
            <person name="Cao J."/>
            <person name="Maignien L."/>
            <person name="Shao Z."/>
            <person name="Alain K."/>
            <person name="Jebbar M."/>
        </authorList>
    </citation>
    <scope>NUCLEOTIDE SEQUENCE</scope>
    <source>
        <strain evidence="1">DSM 16372</strain>
    </source>
</reference>
<sequence>MIDNAPEIESALNGRGEPAVFIGTLAARAAGFELVGERGVRLHTPAGPVDVNLPAGADAVRQAIADGGQLHVFEVDLPQGDEPEAAALLRSEFDERVAAYVVGPAPRR</sequence>
<dbReference type="RefSeq" id="WP_238229870.1">
    <property type="nucleotide sequence ID" value="NZ_BPQO01000004.1"/>
</dbReference>
<reference evidence="1" key="2">
    <citation type="submission" date="2021-08" db="EMBL/GenBank/DDBJ databases">
        <authorList>
            <person name="Tani A."/>
            <person name="Ola A."/>
            <person name="Ogura Y."/>
            <person name="Katsura K."/>
            <person name="Hayashi T."/>
        </authorList>
    </citation>
    <scope>NUCLEOTIDE SEQUENCE</scope>
    <source>
        <strain evidence="1">DSM 16372</strain>
    </source>
</reference>
<gene>
    <name evidence="1" type="ORF">BHAOGJBA_1384</name>
</gene>
<comment type="caution">
    <text evidence="1">The sequence shown here is derived from an EMBL/GenBank/DDBJ whole genome shotgun (WGS) entry which is preliminary data.</text>
</comment>
<proteinExistence type="predicted"/>
<accession>A0AAV4ZHT5</accession>
<dbReference type="EMBL" id="BPQO01000004">
    <property type="protein sequence ID" value="GJD87878.1"/>
    <property type="molecule type" value="Genomic_DNA"/>
</dbReference>
<dbReference type="AlphaFoldDB" id="A0AAV4ZHT5"/>
<protein>
    <submittedName>
        <fullName evidence="1">Uncharacterized protein</fullName>
    </submittedName>
</protein>
<evidence type="ECO:0000313" key="2">
    <source>
        <dbReference type="Proteomes" id="UP001055247"/>
    </source>
</evidence>
<name>A0AAV4ZHT5_9HYPH</name>
<dbReference type="Proteomes" id="UP001055247">
    <property type="component" value="Unassembled WGS sequence"/>
</dbReference>
<organism evidence="1 2">
    <name type="scientific">Methylobacterium hispanicum</name>
    <dbReference type="NCBI Taxonomy" id="270350"/>
    <lineage>
        <taxon>Bacteria</taxon>
        <taxon>Pseudomonadati</taxon>
        <taxon>Pseudomonadota</taxon>
        <taxon>Alphaproteobacteria</taxon>
        <taxon>Hyphomicrobiales</taxon>
        <taxon>Methylobacteriaceae</taxon>
        <taxon>Methylobacterium</taxon>
    </lineage>
</organism>
<keyword evidence="2" id="KW-1185">Reference proteome</keyword>
<evidence type="ECO:0000313" key="1">
    <source>
        <dbReference type="EMBL" id="GJD87878.1"/>
    </source>
</evidence>